<proteinExistence type="inferred from homology"/>
<evidence type="ECO:0000256" key="4">
    <source>
        <dbReference type="ARBA" id="ARBA00022884"/>
    </source>
</evidence>
<feature type="domain" description="RRM" evidence="8">
    <location>
        <begin position="33"/>
        <end position="115"/>
    </location>
</feature>
<evidence type="ECO:0000313" key="9">
    <source>
        <dbReference type="EMBL" id="CAD7202980.1"/>
    </source>
</evidence>
<dbReference type="PANTHER" id="PTHR12311">
    <property type="entry name" value="ACTIVATOR OF BASAL TRANSCRIPTION 1"/>
    <property type="match status" value="1"/>
</dbReference>
<dbReference type="Gene3D" id="3.30.70.330">
    <property type="match status" value="1"/>
</dbReference>
<dbReference type="InterPro" id="IPR000504">
    <property type="entry name" value="RRM_dom"/>
</dbReference>
<gene>
    <name evidence="9" type="ORF">TDIB3V08_LOCUS9157</name>
</gene>
<keyword evidence="5" id="KW-0539">Nucleus</keyword>
<dbReference type="PANTHER" id="PTHR12311:SF7">
    <property type="entry name" value="ACTIVATOR OF BASAL TRANSCRIPTION 1"/>
    <property type="match status" value="1"/>
</dbReference>
<name>A0A7R8VTV2_TIMDO</name>
<dbReference type="CDD" id="cd12263">
    <property type="entry name" value="RRM_ABT1_like"/>
    <property type="match status" value="1"/>
</dbReference>
<dbReference type="GO" id="GO:0000472">
    <property type="term" value="P:endonucleolytic cleavage to generate mature 5'-end of SSU-rRNA from (SSU-rRNA, 5.8S rRNA, LSU-rRNA)"/>
    <property type="evidence" value="ECO:0007669"/>
    <property type="project" value="TreeGrafter"/>
</dbReference>
<feature type="region of interest" description="Disordered" evidence="7">
    <location>
        <begin position="1"/>
        <end position="24"/>
    </location>
</feature>
<feature type="compositionally biased region" description="Basic and acidic residues" evidence="7">
    <location>
        <begin position="198"/>
        <end position="207"/>
    </location>
</feature>
<dbReference type="GO" id="GO:0003723">
    <property type="term" value="F:RNA binding"/>
    <property type="evidence" value="ECO:0007669"/>
    <property type="project" value="UniProtKB-UniRule"/>
</dbReference>
<evidence type="ECO:0000259" key="8">
    <source>
        <dbReference type="PROSITE" id="PS50102"/>
    </source>
</evidence>
<evidence type="ECO:0000256" key="7">
    <source>
        <dbReference type="SAM" id="MobiDB-lite"/>
    </source>
</evidence>
<evidence type="ECO:0000256" key="5">
    <source>
        <dbReference type="ARBA" id="ARBA00023242"/>
    </source>
</evidence>
<evidence type="ECO:0000256" key="6">
    <source>
        <dbReference type="PROSITE-ProRule" id="PRU00176"/>
    </source>
</evidence>
<evidence type="ECO:0000256" key="2">
    <source>
        <dbReference type="ARBA" id="ARBA00005819"/>
    </source>
</evidence>
<dbReference type="InterPro" id="IPR035979">
    <property type="entry name" value="RBD_domain_sf"/>
</dbReference>
<evidence type="ECO:0000256" key="3">
    <source>
        <dbReference type="ARBA" id="ARBA00020737"/>
    </source>
</evidence>
<comment type="subcellular location">
    <subcellularLocation>
        <location evidence="1">Nucleus</location>
        <location evidence="1">Nucleolus</location>
    </subcellularLocation>
</comment>
<dbReference type="GO" id="GO:0034462">
    <property type="term" value="P:small-subunit processome assembly"/>
    <property type="evidence" value="ECO:0007669"/>
    <property type="project" value="TreeGrafter"/>
</dbReference>
<protein>
    <recommendedName>
        <fullName evidence="3">Activator of basal transcription 1</fullName>
    </recommendedName>
</protein>
<dbReference type="GO" id="GO:0000447">
    <property type="term" value="P:endonucleolytic cleavage in ITS1 to separate SSU-rRNA from 5.8S rRNA and LSU-rRNA from tricistronic rRNA transcript (SSU-rRNA, 5.8S rRNA, LSU-rRNA)"/>
    <property type="evidence" value="ECO:0007669"/>
    <property type="project" value="TreeGrafter"/>
</dbReference>
<dbReference type="InterPro" id="IPR039119">
    <property type="entry name" value="ABT1/Esf2"/>
</dbReference>
<feature type="compositionally biased region" description="Basic residues" evidence="7">
    <location>
        <begin position="208"/>
        <end position="218"/>
    </location>
</feature>
<dbReference type="GO" id="GO:0005730">
    <property type="term" value="C:nucleolus"/>
    <property type="evidence" value="ECO:0007669"/>
    <property type="project" value="UniProtKB-SubCell"/>
</dbReference>
<dbReference type="GO" id="GO:0000480">
    <property type="term" value="P:endonucleolytic cleavage in 5'-ETS of tricistronic rRNA transcript (SSU-rRNA, 5.8S rRNA, LSU-rRNA)"/>
    <property type="evidence" value="ECO:0007669"/>
    <property type="project" value="TreeGrafter"/>
</dbReference>
<dbReference type="InterPro" id="IPR012677">
    <property type="entry name" value="Nucleotide-bd_a/b_plait_sf"/>
</dbReference>
<reference evidence="9" key="1">
    <citation type="submission" date="2020-11" db="EMBL/GenBank/DDBJ databases">
        <authorList>
            <person name="Tran Van P."/>
        </authorList>
    </citation>
    <scope>NUCLEOTIDE SEQUENCE</scope>
</reference>
<dbReference type="SUPFAM" id="SSF54928">
    <property type="entry name" value="RNA-binding domain, RBD"/>
    <property type="match status" value="1"/>
</dbReference>
<keyword evidence="4 6" id="KW-0694">RNA-binding</keyword>
<sequence length="218" mass="25793">MEEIEKLEVKNNTNDDIEMEETEKPKVKNNKTGILYISSIPRFMTVIKIKEIFGQFGDVGRVFLSPEINYKDKQNLLKKKKPSRKFSEGWVEFKRKRVAKQVALKLNNVRIDERKKSKFYDFIWNIKYLHGFKWVHLSERLSYERAVHQQRVRSEIARAKREASYFSQNIDKSDRIRKRVGGGAPVNESSPKDIPVYRQRETDSAIRERKKLSSAKPE</sequence>
<organism evidence="9">
    <name type="scientific">Timema douglasi</name>
    <name type="common">Walking stick</name>
    <dbReference type="NCBI Taxonomy" id="61478"/>
    <lineage>
        <taxon>Eukaryota</taxon>
        <taxon>Metazoa</taxon>
        <taxon>Ecdysozoa</taxon>
        <taxon>Arthropoda</taxon>
        <taxon>Hexapoda</taxon>
        <taxon>Insecta</taxon>
        <taxon>Pterygota</taxon>
        <taxon>Neoptera</taxon>
        <taxon>Polyneoptera</taxon>
        <taxon>Phasmatodea</taxon>
        <taxon>Timematodea</taxon>
        <taxon>Timematoidea</taxon>
        <taxon>Timematidae</taxon>
        <taxon>Timema</taxon>
    </lineage>
</organism>
<dbReference type="EMBL" id="OA570027">
    <property type="protein sequence ID" value="CAD7202980.1"/>
    <property type="molecule type" value="Genomic_DNA"/>
</dbReference>
<dbReference type="InterPro" id="IPR034353">
    <property type="entry name" value="ABT1/ESF2_RRM"/>
</dbReference>
<evidence type="ECO:0000256" key="1">
    <source>
        <dbReference type="ARBA" id="ARBA00004604"/>
    </source>
</evidence>
<comment type="similarity">
    <text evidence="2">Belongs to the ESF2/ABP1 family.</text>
</comment>
<dbReference type="AlphaFoldDB" id="A0A7R8VTV2"/>
<dbReference type="PROSITE" id="PS50102">
    <property type="entry name" value="RRM"/>
    <property type="match status" value="1"/>
</dbReference>
<feature type="region of interest" description="Disordered" evidence="7">
    <location>
        <begin position="176"/>
        <end position="218"/>
    </location>
</feature>
<accession>A0A7R8VTV2</accession>